<evidence type="ECO:0000256" key="2">
    <source>
        <dbReference type="ARBA" id="ARBA00022692"/>
    </source>
</evidence>
<feature type="transmembrane region" description="Helical" evidence="7">
    <location>
        <begin position="51"/>
        <end position="71"/>
    </location>
</feature>
<protein>
    <recommendedName>
        <fullName evidence="8">Rhodopsin domain-containing protein</fullName>
    </recommendedName>
</protein>
<feature type="transmembrane region" description="Helical" evidence="7">
    <location>
        <begin position="141"/>
        <end position="165"/>
    </location>
</feature>
<dbReference type="PANTHER" id="PTHR33048:SF157">
    <property type="entry name" value="INTEGRAL MEMBRANE PROTEIN"/>
    <property type="match status" value="1"/>
</dbReference>
<comment type="similarity">
    <text evidence="5">Belongs to the SAT4 family.</text>
</comment>
<dbReference type="AlphaFoldDB" id="A0A423XLV2"/>
<keyword evidence="3 7" id="KW-1133">Transmembrane helix</keyword>
<evidence type="ECO:0000256" key="5">
    <source>
        <dbReference type="ARBA" id="ARBA00038359"/>
    </source>
</evidence>
<feature type="region of interest" description="Disordered" evidence="6">
    <location>
        <begin position="318"/>
        <end position="361"/>
    </location>
</feature>
<dbReference type="InterPro" id="IPR052337">
    <property type="entry name" value="SAT4-like"/>
</dbReference>
<name>A0A423XLV2_9PEZI</name>
<dbReference type="STRING" id="1230097.A0A423XLV2"/>
<dbReference type="InterPro" id="IPR049326">
    <property type="entry name" value="Rhodopsin_dom_fungi"/>
</dbReference>
<feature type="transmembrane region" description="Helical" evidence="7">
    <location>
        <begin position="269"/>
        <end position="293"/>
    </location>
</feature>
<feature type="domain" description="Rhodopsin" evidence="8">
    <location>
        <begin position="35"/>
        <end position="294"/>
    </location>
</feature>
<dbReference type="GO" id="GO:0016020">
    <property type="term" value="C:membrane"/>
    <property type="evidence" value="ECO:0007669"/>
    <property type="project" value="UniProtKB-SubCell"/>
</dbReference>
<evidence type="ECO:0000256" key="1">
    <source>
        <dbReference type="ARBA" id="ARBA00004141"/>
    </source>
</evidence>
<feature type="transmembrane region" description="Helical" evidence="7">
    <location>
        <begin position="201"/>
        <end position="218"/>
    </location>
</feature>
<evidence type="ECO:0000313" key="10">
    <source>
        <dbReference type="Proteomes" id="UP000285146"/>
    </source>
</evidence>
<evidence type="ECO:0000256" key="7">
    <source>
        <dbReference type="SAM" id="Phobius"/>
    </source>
</evidence>
<organism evidence="9 10">
    <name type="scientific">Cytospora leucostoma</name>
    <dbReference type="NCBI Taxonomy" id="1230097"/>
    <lineage>
        <taxon>Eukaryota</taxon>
        <taxon>Fungi</taxon>
        <taxon>Dikarya</taxon>
        <taxon>Ascomycota</taxon>
        <taxon>Pezizomycotina</taxon>
        <taxon>Sordariomycetes</taxon>
        <taxon>Sordariomycetidae</taxon>
        <taxon>Diaporthales</taxon>
        <taxon>Cytosporaceae</taxon>
        <taxon>Cytospora</taxon>
    </lineage>
</organism>
<keyword evidence="10" id="KW-1185">Reference proteome</keyword>
<feature type="transmembrane region" description="Helical" evidence="7">
    <location>
        <begin position="108"/>
        <end position="129"/>
    </location>
</feature>
<evidence type="ECO:0000313" key="9">
    <source>
        <dbReference type="EMBL" id="ROW17435.1"/>
    </source>
</evidence>
<dbReference type="Proteomes" id="UP000285146">
    <property type="component" value="Unassembled WGS sequence"/>
</dbReference>
<dbReference type="Pfam" id="PF20684">
    <property type="entry name" value="Fung_rhodopsin"/>
    <property type="match status" value="1"/>
</dbReference>
<comment type="caution">
    <text evidence="9">The sequence shown here is derived from an EMBL/GenBank/DDBJ whole genome shotgun (WGS) entry which is preliminary data.</text>
</comment>
<comment type="subcellular location">
    <subcellularLocation>
        <location evidence="1">Membrane</location>
        <topology evidence="1">Multi-pass membrane protein</topology>
    </subcellularLocation>
</comment>
<evidence type="ECO:0000259" key="8">
    <source>
        <dbReference type="Pfam" id="PF20684"/>
    </source>
</evidence>
<gene>
    <name evidence="9" type="ORF">VPNG_00612</name>
</gene>
<keyword evidence="4 7" id="KW-0472">Membrane</keyword>
<dbReference type="PANTHER" id="PTHR33048">
    <property type="entry name" value="PTH11-LIKE INTEGRAL MEMBRANE PROTEIN (AFU_ORTHOLOGUE AFUA_5G11245)"/>
    <property type="match status" value="1"/>
</dbReference>
<proteinExistence type="inferred from homology"/>
<feature type="transmembrane region" description="Helical" evidence="7">
    <location>
        <begin position="225"/>
        <end position="249"/>
    </location>
</feature>
<accession>A0A423XLV2</accession>
<dbReference type="OrthoDB" id="5393606at2759"/>
<dbReference type="InParanoid" id="A0A423XLV2"/>
<reference evidence="9 10" key="1">
    <citation type="submission" date="2015-09" db="EMBL/GenBank/DDBJ databases">
        <title>Host preference determinants of Valsa canker pathogens revealed by comparative genomics.</title>
        <authorList>
            <person name="Yin Z."/>
            <person name="Huang L."/>
        </authorList>
    </citation>
    <scope>NUCLEOTIDE SEQUENCE [LARGE SCALE GENOMIC DNA]</scope>
    <source>
        <strain evidence="9 10">SXYLt</strain>
    </source>
</reference>
<sequence length="386" mass="42384">MATQWKPMPFSYVTPGEVFALGLVFPLVCIALVSARLYVRRLQKQKLGADDWTAILAVIFLAGMGACLITGEQLGIMGYPMPVPAGTQASDAYTLFNQAYMTEAKIEFAIQFLQCFQFALVKSSIVLFIRRVFVTHRGTTMDWASMILLVVINVWSVAFLMALIFGCGKNVALHWGPLEQLVASGCDGITPEKANLISDPILDFLILVLPLPSIWRLNMSSSKKWAVTGVFLVGIMSLAASATRLGIHIVVLNQGYGAGYDLNQVVTTLFYWTMVEGGLATVVANLPTMSFLLRDLKLWSRFGKGHSWSNLLRPFSSKSRGTEKSGSVVSGKKSDPSLGSGNFHALEPVPPRPYRPAEGESQRNLIYITESIEVKYPNLRSNDSMA</sequence>
<dbReference type="EMBL" id="LKEB01000002">
    <property type="protein sequence ID" value="ROW17435.1"/>
    <property type="molecule type" value="Genomic_DNA"/>
</dbReference>
<evidence type="ECO:0000256" key="3">
    <source>
        <dbReference type="ARBA" id="ARBA00022989"/>
    </source>
</evidence>
<feature type="transmembrane region" description="Helical" evidence="7">
    <location>
        <begin position="18"/>
        <end position="39"/>
    </location>
</feature>
<keyword evidence="2 7" id="KW-0812">Transmembrane</keyword>
<evidence type="ECO:0000256" key="4">
    <source>
        <dbReference type="ARBA" id="ARBA00023136"/>
    </source>
</evidence>
<evidence type="ECO:0000256" key="6">
    <source>
        <dbReference type="SAM" id="MobiDB-lite"/>
    </source>
</evidence>